<dbReference type="RefSeq" id="XP_006683061.1">
    <property type="nucleotide sequence ID" value="XM_006682998.1"/>
</dbReference>
<dbReference type="Proteomes" id="UP000007241">
    <property type="component" value="Unassembled WGS sequence"/>
</dbReference>
<feature type="coiled-coil region" evidence="1">
    <location>
        <begin position="246"/>
        <end position="310"/>
    </location>
</feature>
<dbReference type="PANTHER" id="PTHR15276:SF0">
    <property type="entry name" value="COILED-COIL DOMAIN-CONTAINING PROTEIN 6"/>
    <property type="match status" value="1"/>
</dbReference>
<dbReference type="STRING" id="684364.F4PEQ1"/>
<feature type="coiled-coil region" evidence="1">
    <location>
        <begin position="182"/>
        <end position="216"/>
    </location>
</feature>
<sequence>MTVNQGIDMFDVLFRLTDFVDGCGICSPIIPKTGCLQSALVQWLGSHAFTVVAGVRFPDVEYFFVNSIVKPIKSIVMTTLTKESRAFNRTRTTNANSNSHPLPHALKDTGFGGLRTSQSHSCNSIIMSKQLSMQTADATHPDITPVQLSVRKGSEQNQSLDIELPVGRLSDSNDPTVLRTRMQSLVSELESQQRTMNKLKQDLKAEKGLVATLRADKQALKQMTVNLATTAEVEEEYISNTLMKRIQQLQHEKGDLLMRVEAEEEMITNQLQKKLRQLQKDKVEMECVLEKEQEFMVNRLQKQLDELRGRVGNGPSVSTSSNKKWGYAHSSSSSMSELTSPSIAAGPGVIEVLKAELNDAKHRLQESEAANEEWRNTSSAHYQRLRQLTEMLILKQTNGSFPSSSNPFTMEMLDDQFPPTLPILKYESTSTPAPHVFQRQLSISSRSGSVARSPSASPIMGFQPNDSHPHAIPRSFGRSFG</sequence>
<dbReference type="PANTHER" id="PTHR15276">
    <property type="entry name" value="H4 D10S170 PROTEIN-RELATED"/>
    <property type="match status" value="1"/>
</dbReference>
<evidence type="ECO:0000313" key="4">
    <source>
        <dbReference type="Proteomes" id="UP000007241"/>
    </source>
</evidence>
<proteinExistence type="predicted"/>
<name>F4PEQ1_BATDJ</name>
<gene>
    <name evidence="3" type="ORF">BATDEDRAFT_28664</name>
</gene>
<keyword evidence="1" id="KW-0175">Coiled coil</keyword>
<keyword evidence="4" id="KW-1185">Reference proteome</keyword>
<dbReference type="AlphaFoldDB" id="F4PEQ1"/>
<dbReference type="OrthoDB" id="78858at2759"/>
<dbReference type="Pfam" id="PF09755">
    <property type="entry name" value="DUF2046"/>
    <property type="match status" value="1"/>
</dbReference>
<feature type="region of interest" description="Disordered" evidence="2">
    <location>
        <begin position="311"/>
        <end position="341"/>
    </location>
</feature>
<evidence type="ECO:0000256" key="1">
    <source>
        <dbReference type="SAM" id="Coils"/>
    </source>
</evidence>
<dbReference type="HOGENOM" id="CLU_567380_0_0_1"/>
<dbReference type="GeneID" id="18239708"/>
<reference evidence="3 4" key="1">
    <citation type="submission" date="2009-12" db="EMBL/GenBank/DDBJ databases">
        <title>The draft genome of Batrachochytrium dendrobatidis.</title>
        <authorList>
            <consortium name="US DOE Joint Genome Institute (JGI-PGF)"/>
            <person name="Kuo A."/>
            <person name="Salamov A."/>
            <person name="Schmutz J."/>
            <person name="Lucas S."/>
            <person name="Pitluck S."/>
            <person name="Rosenblum E."/>
            <person name="Stajich J."/>
            <person name="Eisen M."/>
            <person name="Grigoriev I.V."/>
        </authorList>
    </citation>
    <scope>NUCLEOTIDE SEQUENCE [LARGE SCALE GENOMIC DNA]</scope>
    <source>
        <strain evidence="4">JAM81 / FGSC 10211</strain>
    </source>
</reference>
<dbReference type="InterPro" id="IPR019152">
    <property type="entry name" value="DUF2046"/>
</dbReference>
<accession>F4PEQ1</accession>
<organism evidence="3 4">
    <name type="scientific">Batrachochytrium dendrobatidis (strain JAM81 / FGSC 10211)</name>
    <name type="common">Frog chytrid fungus</name>
    <dbReference type="NCBI Taxonomy" id="684364"/>
    <lineage>
        <taxon>Eukaryota</taxon>
        <taxon>Fungi</taxon>
        <taxon>Fungi incertae sedis</taxon>
        <taxon>Chytridiomycota</taxon>
        <taxon>Chytridiomycota incertae sedis</taxon>
        <taxon>Chytridiomycetes</taxon>
        <taxon>Rhizophydiales</taxon>
        <taxon>Rhizophydiales incertae sedis</taxon>
        <taxon>Batrachochytrium</taxon>
    </lineage>
</organism>
<evidence type="ECO:0000256" key="2">
    <source>
        <dbReference type="SAM" id="MobiDB-lite"/>
    </source>
</evidence>
<feature type="compositionally biased region" description="Low complexity" evidence="2">
    <location>
        <begin position="444"/>
        <end position="458"/>
    </location>
</feature>
<dbReference type="InParanoid" id="F4PEQ1"/>
<dbReference type="EMBL" id="GL882898">
    <property type="protein sequence ID" value="EGF76337.1"/>
    <property type="molecule type" value="Genomic_DNA"/>
</dbReference>
<protein>
    <submittedName>
        <fullName evidence="3">Uncharacterized protein</fullName>
    </submittedName>
</protein>
<evidence type="ECO:0000313" key="3">
    <source>
        <dbReference type="EMBL" id="EGF76337.1"/>
    </source>
</evidence>
<feature type="region of interest" description="Disordered" evidence="2">
    <location>
        <begin position="444"/>
        <end position="481"/>
    </location>
</feature>
<feature type="coiled-coil region" evidence="1">
    <location>
        <begin position="350"/>
        <end position="377"/>
    </location>
</feature>
<feature type="compositionally biased region" description="Low complexity" evidence="2">
    <location>
        <begin position="330"/>
        <end position="341"/>
    </location>
</feature>